<evidence type="ECO:0000256" key="9">
    <source>
        <dbReference type="ARBA" id="ARBA00051245"/>
    </source>
</evidence>
<dbReference type="PRINTS" id="PR00401">
    <property type="entry name" value="SH2DOMAIN"/>
</dbReference>
<feature type="domain" description="Protein kinase" evidence="17">
    <location>
        <begin position="249"/>
        <end position="502"/>
    </location>
</feature>
<dbReference type="CDD" id="cd09933">
    <property type="entry name" value="SH2_Src_family"/>
    <property type="match status" value="1"/>
</dbReference>
<dbReference type="InterPro" id="IPR036028">
    <property type="entry name" value="SH3-like_dom_sf"/>
</dbReference>
<keyword evidence="5 13" id="KW-0418">Kinase</keyword>
<dbReference type="InterPro" id="IPR001245">
    <property type="entry name" value="Ser-Thr/Tyr_kinase_cat_dom"/>
</dbReference>
<proteinExistence type="inferred from homology"/>
<dbReference type="SUPFAM" id="SSF50044">
    <property type="entry name" value="SH3-domain"/>
    <property type="match status" value="1"/>
</dbReference>
<reference evidence="18" key="2">
    <citation type="submission" date="2024-06" db="UniProtKB">
        <authorList>
            <consortium name="EnsemblMetazoa"/>
        </authorList>
    </citation>
    <scope>IDENTIFICATION</scope>
</reference>
<dbReference type="SMART" id="SM00252">
    <property type="entry name" value="SH2"/>
    <property type="match status" value="1"/>
</dbReference>
<evidence type="ECO:0000256" key="10">
    <source>
        <dbReference type="PROSITE-ProRule" id="PRU00191"/>
    </source>
</evidence>
<evidence type="ECO:0000256" key="4">
    <source>
        <dbReference type="ARBA" id="ARBA00022741"/>
    </source>
</evidence>
<dbReference type="GeneID" id="100640416"/>
<evidence type="ECO:0000256" key="2">
    <source>
        <dbReference type="ARBA" id="ARBA00022553"/>
    </source>
</evidence>
<evidence type="ECO:0000256" key="14">
    <source>
        <dbReference type="SAM" id="MobiDB-lite"/>
    </source>
</evidence>
<dbReference type="Pfam" id="PF00017">
    <property type="entry name" value="SH2"/>
    <property type="match status" value="1"/>
</dbReference>
<evidence type="ECO:0000259" key="17">
    <source>
        <dbReference type="PROSITE" id="PS50011"/>
    </source>
</evidence>
<reference evidence="19" key="1">
    <citation type="journal article" date="2010" name="Nature">
        <title>The Amphimedon queenslandica genome and the evolution of animal complexity.</title>
        <authorList>
            <person name="Srivastava M."/>
            <person name="Simakov O."/>
            <person name="Chapman J."/>
            <person name="Fahey B."/>
            <person name="Gauthier M.E."/>
            <person name="Mitros T."/>
            <person name="Richards G.S."/>
            <person name="Conaco C."/>
            <person name="Dacre M."/>
            <person name="Hellsten U."/>
            <person name="Larroux C."/>
            <person name="Putnam N.H."/>
            <person name="Stanke M."/>
            <person name="Adamska M."/>
            <person name="Darling A."/>
            <person name="Degnan S.M."/>
            <person name="Oakley T.H."/>
            <person name="Plachetzki D.C."/>
            <person name="Zhai Y."/>
            <person name="Adamski M."/>
            <person name="Calcino A."/>
            <person name="Cummins S.F."/>
            <person name="Goodstein D.M."/>
            <person name="Harris C."/>
            <person name="Jackson D.J."/>
            <person name="Leys S.P."/>
            <person name="Shu S."/>
            <person name="Woodcroft B.J."/>
            <person name="Vervoort M."/>
            <person name="Kosik K.S."/>
            <person name="Manning G."/>
            <person name="Degnan B.M."/>
            <person name="Rokhsar D.S."/>
        </authorList>
    </citation>
    <scope>NUCLEOTIDE SEQUENCE [LARGE SCALE GENOMIC DNA]</scope>
</reference>
<evidence type="ECO:0000256" key="5">
    <source>
        <dbReference type="ARBA" id="ARBA00022777"/>
    </source>
</evidence>
<dbReference type="InterPro" id="IPR008266">
    <property type="entry name" value="Tyr_kinase_AS"/>
</dbReference>
<dbReference type="Gene3D" id="2.30.30.40">
    <property type="entry name" value="SH3 Domains"/>
    <property type="match status" value="1"/>
</dbReference>
<dbReference type="InterPro" id="IPR020635">
    <property type="entry name" value="Tyr_kinase_cat_dom"/>
</dbReference>
<dbReference type="Pfam" id="PF07714">
    <property type="entry name" value="PK_Tyr_Ser-Thr"/>
    <property type="match status" value="1"/>
</dbReference>
<dbReference type="AlphaFoldDB" id="A0AAN0J6V8"/>
<dbReference type="Proteomes" id="UP000007879">
    <property type="component" value="Unassembled WGS sequence"/>
</dbReference>
<keyword evidence="2" id="KW-0597">Phosphoprotein</keyword>
<dbReference type="SUPFAM" id="SSF55550">
    <property type="entry name" value="SH2 domain"/>
    <property type="match status" value="1"/>
</dbReference>
<organism evidence="18 19">
    <name type="scientific">Amphimedon queenslandica</name>
    <name type="common">Sponge</name>
    <dbReference type="NCBI Taxonomy" id="400682"/>
    <lineage>
        <taxon>Eukaryota</taxon>
        <taxon>Metazoa</taxon>
        <taxon>Porifera</taxon>
        <taxon>Demospongiae</taxon>
        <taxon>Heteroscleromorpha</taxon>
        <taxon>Haplosclerida</taxon>
        <taxon>Niphatidae</taxon>
        <taxon>Amphimedon</taxon>
    </lineage>
</organism>
<dbReference type="PROSITE" id="PS50002">
    <property type="entry name" value="SH3"/>
    <property type="match status" value="1"/>
</dbReference>
<dbReference type="PRINTS" id="PR00109">
    <property type="entry name" value="TYRKINASE"/>
</dbReference>
<comment type="similarity">
    <text evidence="13">Belongs to the protein kinase superfamily. Tyr protein kinase family.</text>
</comment>
<accession>A0AAN0J6V8</accession>
<evidence type="ECO:0000256" key="11">
    <source>
        <dbReference type="PROSITE-ProRule" id="PRU00192"/>
    </source>
</evidence>
<dbReference type="FunFam" id="3.30.200.20:FF:000053">
    <property type="entry name" value="Tyrosine-protein kinase"/>
    <property type="match status" value="1"/>
</dbReference>
<evidence type="ECO:0000256" key="8">
    <source>
        <dbReference type="ARBA" id="ARBA00023137"/>
    </source>
</evidence>
<evidence type="ECO:0000256" key="12">
    <source>
        <dbReference type="PROSITE-ProRule" id="PRU10141"/>
    </source>
</evidence>
<keyword evidence="19" id="KW-1185">Reference proteome</keyword>
<dbReference type="SMART" id="SM00326">
    <property type="entry name" value="SH3"/>
    <property type="match status" value="1"/>
</dbReference>
<dbReference type="GO" id="GO:0005524">
    <property type="term" value="F:ATP binding"/>
    <property type="evidence" value="ECO:0007669"/>
    <property type="project" value="UniProtKB-UniRule"/>
</dbReference>
<dbReference type="PROSITE" id="PS00109">
    <property type="entry name" value="PROTEIN_KINASE_TYR"/>
    <property type="match status" value="1"/>
</dbReference>
<feature type="binding site" evidence="12">
    <location>
        <position position="277"/>
    </location>
    <ligand>
        <name>ATP</name>
        <dbReference type="ChEBI" id="CHEBI:30616"/>
    </ligand>
</feature>
<keyword evidence="4 12" id="KW-0547">Nucleotide-binding</keyword>
<dbReference type="SUPFAM" id="SSF56112">
    <property type="entry name" value="Protein kinase-like (PK-like)"/>
    <property type="match status" value="1"/>
</dbReference>
<sequence>MGCKGSKTSGDNAVRAKEVTDGKGIPYQTQANQLSPQGHGGFVQDPRFQGNIPQPQPTRIEQEPNYPVYVGKYDYDSRTDDDLSFKKGNLLYIISTDEGDWWFARSKDTGKEGYIPSNYVAEYKSLDAEEWYFGKLKRNEAEKQLMMPYNDYASYLVRDSETTPGDFSLSVRDTNRVRHYKIRRLDDGSFFVTRRVQFATIPELIMFYQRQADGLCTILKTPCRAVEKPQTAGLSRQANEEWEIDRQQVKLLRRLGAGQFGEVWEGLWNGTTQVAVKTLKTGTMSPQEFLQEAALMKRLRHPKLIQLYAVCTKQDPIFIITELMKHGSLLDYLRADGRSLQQAQLIDMCAQVAAGMAYLEQQNYIHRDLAARNILVGEHLICKVADFGLARVIDEDIYEAHTGAKFPIKWTAPEAAMYNRFTIKADVWSFGIVLYEVITYGRFPYPGMTNAEVLEKLPQGYRMGCPTSCPKELHDVMLECWREDPSNRPTFESLQWRLEEFYTSTEGGYREPEP</sequence>
<name>A0AAN0J6V8_AMPQE</name>
<dbReference type="RefSeq" id="XP_019852759.1">
    <property type="nucleotide sequence ID" value="XM_019997200.1"/>
</dbReference>
<dbReference type="SMART" id="SM00219">
    <property type="entry name" value="TyrKc"/>
    <property type="match status" value="1"/>
</dbReference>
<dbReference type="FunFam" id="3.30.505.10:FF:000044">
    <property type="entry name" value="Tyrosine-protein kinase"/>
    <property type="match status" value="1"/>
</dbReference>
<dbReference type="PROSITE" id="PS50011">
    <property type="entry name" value="PROTEIN_KINASE_DOM"/>
    <property type="match status" value="1"/>
</dbReference>
<dbReference type="InterPro" id="IPR000980">
    <property type="entry name" value="SH2"/>
</dbReference>
<evidence type="ECO:0000256" key="13">
    <source>
        <dbReference type="RuleBase" id="RU362096"/>
    </source>
</evidence>
<dbReference type="PROSITE" id="PS50001">
    <property type="entry name" value="SH2"/>
    <property type="match status" value="1"/>
</dbReference>
<dbReference type="EnsemblMetazoa" id="XM_019997200.1">
    <property type="protein sequence ID" value="XP_019852759.1"/>
    <property type="gene ID" value="LOC100640416"/>
</dbReference>
<feature type="region of interest" description="Disordered" evidence="14">
    <location>
        <begin position="1"/>
        <end position="48"/>
    </location>
</feature>
<dbReference type="PROSITE" id="PS00107">
    <property type="entry name" value="PROTEIN_KINASE_ATP"/>
    <property type="match status" value="1"/>
</dbReference>
<keyword evidence="8 13" id="KW-0829">Tyrosine-protein kinase</keyword>
<keyword evidence="6 12" id="KW-0067">ATP-binding</keyword>
<comment type="catalytic activity">
    <reaction evidence="9 13">
        <text>L-tyrosyl-[protein] + ATP = O-phospho-L-tyrosyl-[protein] + ADP + H(+)</text>
        <dbReference type="Rhea" id="RHEA:10596"/>
        <dbReference type="Rhea" id="RHEA-COMP:10136"/>
        <dbReference type="Rhea" id="RHEA-COMP:20101"/>
        <dbReference type="ChEBI" id="CHEBI:15378"/>
        <dbReference type="ChEBI" id="CHEBI:30616"/>
        <dbReference type="ChEBI" id="CHEBI:46858"/>
        <dbReference type="ChEBI" id="CHEBI:61978"/>
        <dbReference type="ChEBI" id="CHEBI:456216"/>
        <dbReference type="EC" id="2.7.10.2"/>
    </reaction>
</comment>
<dbReference type="InterPro" id="IPR036860">
    <property type="entry name" value="SH2_dom_sf"/>
</dbReference>
<evidence type="ECO:0000313" key="18">
    <source>
        <dbReference type="EnsemblMetazoa" id="XP_019852759.1"/>
    </source>
</evidence>
<keyword evidence="1 11" id="KW-0728">SH3 domain</keyword>
<dbReference type="FunFam" id="1.10.510.10:FF:000052">
    <property type="entry name" value="Tyrosine-protein kinase"/>
    <property type="match status" value="1"/>
</dbReference>
<feature type="domain" description="SH2" evidence="15">
    <location>
        <begin position="131"/>
        <end position="223"/>
    </location>
</feature>
<dbReference type="Gene3D" id="1.10.510.10">
    <property type="entry name" value="Transferase(Phosphotransferase) domain 1"/>
    <property type="match status" value="1"/>
</dbReference>
<dbReference type="InterPro" id="IPR050198">
    <property type="entry name" value="Non-receptor_tyrosine_kinases"/>
</dbReference>
<dbReference type="EC" id="2.7.10.2" evidence="13"/>
<dbReference type="InterPro" id="IPR011009">
    <property type="entry name" value="Kinase-like_dom_sf"/>
</dbReference>
<evidence type="ECO:0000259" key="15">
    <source>
        <dbReference type="PROSITE" id="PS50001"/>
    </source>
</evidence>
<feature type="compositionally biased region" description="Polar residues" evidence="14">
    <location>
        <begin position="1"/>
        <end position="11"/>
    </location>
</feature>
<dbReference type="PRINTS" id="PR00452">
    <property type="entry name" value="SH3DOMAIN"/>
</dbReference>
<evidence type="ECO:0000256" key="1">
    <source>
        <dbReference type="ARBA" id="ARBA00022443"/>
    </source>
</evidence>
<keyword evidence="7 10" id="KW-0727">SH2 domain</keyword>
<dbReference type="GO" id="GO:0004715">
    <property type="term" value="F:non-membrane spanning protein tyrosine kinase activity"/>
    <property type="evidence" value="ECO:0007669"/>
    <property type="project" value="UniProtKB-EC"/>
</dbReference>
<dbReference type="Pfam" id="PF00018">
    <property type="entry name" value="SH3_1"/>
    <property type="match status" value="1"/>
</dbReference>
<dbReference type="PANTHER" id="PTHR24418">
    <property type="entry name" value="TYROSINE-PROTEIN KINASE"/>
    <property type="match status" value="1"/>
</dbReference>
<keyword evidence="3 13" id="KW-0808">Transferase</keyword>
<dbReference type="Gene3D" id="3.30.505.10">
    <property type="entry name" value="SH2 domain"/>
    <property type="match status" value="1"/>
</dbReference>
<protein>
    <recommendedName>
        <fullName evidence="13">Tyrosine-protein kinase</fullName>
        <ecNumber evidence="13">2.7.10.2</ecNumber>
    </recommendedName>
</protein>
<dbReference type="CDD" id="cd11845">
    <property type="entry name" value="SH3_Src_like"/>
    <property type="match status" value="1"/>
</dbReference>
<dbReference type="InterPro" id="IPR017441">
    <property type="entry name" value="Protein_kinase_ATP_BS"/>
</dbReference>
<evidence type="ECO:0000259" key="16">
    <source>
        <dbReference type="PROSITE" id="PS50002"/>
    </source>
</evidence>
<evidence type="ECO:0000256" key="3">
    <source>
        <dbReference type="ARBA" id="ARBA00022679"/>
    </source>
</evidence>
<feature type="domain" description="SH3" evidence="16">
    <location>
        <begin position="64"/>
        <end position="125"/>
    </location>
</feature>
<dbReference type="InterPro" id="IPR001452">
    <property type="entry name" value="SH3_domain"/>
</dbReference>
<evidence type="ECO:0000256" key="6">
    <source>
        <dbReference type="ARBA" id="ARBA00022840"/>
    </source>
</evidence>
<evidence type="ECO:0000313" key="19">
    <source>
        <dbReference type="Proteomes" id="UP000007879"/>
    </source>
</evidence>
<feature type="compositionally biased region" description="Polar residues" evidence="14">
    <location>
        <begin position="27"/>
        <end position="36"/>
    </location>
</feature>
<evidence type="ECO:0000256" key="7">
    <source>
        <dbReference type="ARBA" id="ARBA00022999"/>
    </source>
</evidence>
<dbReference type="InterPro" id="IPR000719">
    <property type="entry name" value="Prot_kinase_dom"/>
</dbReference>